<dbReference type="PIRSF" id="PIRSF026631">
    <property type="entry name" value="UCP026631"/>
    <property type="match status" value="1"/>
</dbReference>
<evidence type="ECO:0000313" key="5">
    <source>
        <dbReference type="Proteomes" id="UP000078368"/>
    </source>
</evidence>
<dbReference type="InterPro" id="IPR014529">
    <property type="entry name" value="UCP026631"/>
</dbReference>
<dbReference type="STRING" id="1823756.A4H34_00395"/>
<accession>A0A179B3N2</accession>
<dbReference type="RefSeq" id="WP_064230692.1">
    <property type="nucleotide sequence ID" value="NZ_LVZK01000001.1"/>
</dbReference>
<dbReference type="AlphaFoldDB" id="A0A179B3N2"/>
<keyword evidence="2" id="KW-1133">Transmembrane helix</keyword>
<gene>
    <name evidence="4" type="ORF">A4H34_00395</name>
</gene>
<keyword evidence="5" id="KW-1185">Reference proteome</keyword>
<organism evidence="4 5">
    <name type="scientific">Peptidiphaga gingivicola</name>
    <dbReference type="NCBI Taxonomy" id="2741497"/>
    <lineage>
        <taxon>Bacteria</taxon>
        <taxon>Bacillati</taxon>
        <taxon>Actinomycetota</taxon>
        <taxon>Actinomycetes</taxon>
        <taxon>Actinomycetales</taxon>
        <taxon>Actinomycetaceae</taxon>
        <taxon>Peptidiphaga</taxon>
    </lineage>
</organism>
<feature type="domain" description="YdbS-like PH" evidence="3">
    <location>
        <begin position="416"/>
        <end position="456"/>
    </location>
</feature>
<reference evidence="4 5" key="1">
    <citation type="submission" date="2016-04" db="EMBL/GenBank/DDBJ databases">
        <title>Peptidophaga gingivicola gen. nov., sp. nov., isolated from human subgingival plaque.</title>
        <authorList>
            <person name="Beall C.J."/>
            <person name="Mokrzan E.M."/>
            <person name="Griffen A.L."/>
            <person name="Leys E.J."/>
        </authorList>
    </citation>
    <scope>NUCLEOTIDE SEQUENCE [LARGE SCALE GENOMIC DNA]</scope>
    <source>
        <strain evidence="4 5">BA112</strain>
    </source>
</reference>
<dbReference type="Proteomes" id="UP000078368">
    <property type="component" value="Unassembled WGS sequence"/>
</dbReference>
<feature type="domain" description="YdbS-like PH" evidence="3">
    <location>
        <begin position="105"/>
        <end position="175"/>
    </location>
</feature>
<evidence type="ECO:0000259" key="3">
    <source>
        <dbReference type="Pfam" id="PF03703"/>
    </source>
</evidence>
<dbReference type="EMBL" id="LVZK01000001">
    <property type="protein sequence ID" value="OAP85701.1"/>
    <property type="molecule type" value="Genomic_DNA"/>
</dbReference>
<name>A0A179B3N2_9ACTO</name>
<feature type="transmembrane region" description="Helical" evidence="2">
    <location>
        <begin position="217"/>
        <end position="242"/>
    </location>
</feature>
<evidence type="ECO:0000256" key="1">
    <source>
        <dbReference type="SAM" id="MobiDB-lite"/>
    </source>
</evidence>
<dbReference type="OrthoDB" id="3190163at2"/>
<feature type="transmembrane region" description="Helical" evidence="2">
    <location>
        <begin position="248"/>
        <end position="267"/>
    </location>
</feature>
<evidence type="ECO:0000256" key="2">
    <source>
        <dbReference type="SAM" id="Phobius"/>
    </source>
</evidence>
<dbReference type="Pfam" id="PF03703">
    <property type="entry name" value="bPH_2"/>
    <property type="match status" value="3"/>
</dbReference>
<dbReference type="PANTHER" id="PTHR34473">
    <property type="entry name" value="UPF0699 TRANSMEMBRANE PROTEIN YDBS"/>
    <property type="match status" value="1"/>
</dbReference>
<protein>
    <recommendedName>
        <fullName evidence="3">YdbS-like PH domain-containing protein</fullName>
    </recommendedName>
</protein>
<sequence>MNAKRPVGEGRPSAAEDRTDAVASGEWRRFHALTPLASVLRMWLSILVAAAWFSRDWIERQNIGTLWGAVRDLGMRAVGWALLAFLAVSVVSSAVAVVVWHVQAFSLGSDGIRLRSGVVLKKRVHVKWGRIQSVEVQRSLLARMLGLGSVTVESAAAGKGMRLGWLTKEQCEGLRGAILKAADDARADRPVRVLQWREGASELFDEPRVYELQPGRLLASLMLSPVFFIGILSAASSIVLLAFDKQVALLPVALVLLGAVWGGIGALSRKWGAALSLTPDGLRLRSGLASQKATTVLPMRVQTVRVRQRLLWRRFGWWSVEVEAAKTRFTLNEDGAKPTELVTAGSMRDVERVLWALIPDLGVDDPEAFLKDAFEGKGPSELFVAAPRASQVLDPFGWVRNAEALTRTVAVLRWGRFFGRSLRIVWHARFQGLRLSQGLVQRALGLASLRLSTAAMAIETVQKHLRLADARSLCERQSQLGRDRRAEGDRESIEGWRERLGISRQFDQAPDRGGRTLAAALTPGWGPVEG</sequence>
<evidence type="ECO:0000313" key="4">
    <source>
        <dbReference type="EMBL" id="OAP85701.1"/>
    </source>
</evidence>
<dbReference type="InterPro" id="IPR005182">
    <property type="entry name" value="YdbS-like_PH"/>
</dbReference>
<dbReference type="PANTHER" id="PTHR34473:SF2">
    <property type="entry name" value="UPF0699 TRANSMEMBRANE PROTEIN YDBT"/>
    <property type="match status" value="1"/>
</dbReference>
<feature type="transmembrane region" description="Helical" evidence="2">
    <location>
        <begin position="73"/>
        <end position="100"/>
    </location>
</feature>
<keyword evidence="2" id="KW-0812">Transmembrane</keyword>
<proteinExistence type="predicted"/>
<feature type="region of interest" description="Disordered" evidence="1">
    <location>
        <begin position="1"/>
        <end position="20"/>
    </location>
</feature>
<feature type="domain" description="YdbS-like PH" evidence="3">
    <location>
        <begin position="275"/>
        <end position="326"/>
    </location>
</feature>
<comment type="caution">
    <text evidence="4">The sequence shown here is derived from an EMBL/GenBank/DDBJ whole genome shotgun (WGS) entry which is preliminary data.</text>
</comment>
<keyword evidence="2" id="KW-0472">Membrane</keyword>